<dbReference type="InterPro" id="IPR028258">
    <property type="entry name" value="Sec3-PIP2_bind"/>
</dbReference>
<feature type="compositionally biased region" description="Polar residues" evidence="1">
    <location>
        <begin position="136"/>
        <end position="155"/>
    </location>
</feature>
<dbReference type="PANTHER" id="PTHR16092">
    <property type="entry name" value="SEC3/SYNTAXIN-RELATED"/>
    <property type="match status" value="1"/>
</dbReference>
<feature type="region of interest" description="Disordered" evidence="1">
    <location>
        <begin position="133"/>
        <end position="155"/>
    </location>
</feature>
<feature type="domain" description="Exocyst complex component Sec3 PIP2-binding N-terminal" evidence="2">
    <location>
        <begin position="13"/>
        <end position="111"/>
    </location>
</feature>
<evidence type="ECO:0000313" key="4">
    <source>
        <dbReference type="Proteomes" id="UP001591681"/>
    </source>
</evidence>
<organism evidence="3 4">
    <name type="scientific">Coilia grayii</name>
    <name type="common">Gray's grenadier anchovy</name>
    <dbReference type="NCBI Taxonomy" id="363190"/>
    <lineage>
        <taxon>Eukaryota</taxon>
        <taxon>Metazoa</taxon>
        <taxon>Chordata</taxon>
        <taxon>Craniata</taxon>
        <taxon>Vertebrata</taxon>
        <taxon>Euteleostomi</taxon>
        <taxon>Actinopterygii</taxon>
        <taxon>Neopterygii</taxon>
        <taxon>Teleostei</taxon>
        <taxon>Clupei</taxon>
        <taxon>Clupeiformes</taxon>
        <taxon>Clupeoidei</taxon>
        <taxon>Engraulidae</taxon>
        <taxon>Coilinae</taxon>
        <taxon>Coilia</taxon>
    </lineage>
</organism>
<evidence type="ECO:0000313" key="3">
    <source>
        <dbReference type="EMBL" id="KAL2098485.1"/>
    </source>
</evidence>
<keyword evidence="4" id="KW-1185">Reference proteome</keyword>
<dbReference type="EMBL" id="JBHFQA010000005">
    <property type="protein sequence ID" value="KAL2098485.1"/>
    <property type="molecule type" value="Genomic_DNA"/>
</dbReference>
<evidence type="ECO:0000259" key="2">
    <source>
        <dbReference type="SMART" id="SM01313"/>
    </source>
</evidence>
<dbReference type="Pfam" id="PF15277">
    <property type="entry name" value="Sec3-PIP2_bind"/>
    <property type="match status" value="1"/>
</dbReference>
<dbReference type="Proteomes" id="UP001591681">
    <property type="component" value="Unassembled WGS sequence"/>
</dbReference>
<dbReference type="SMART" id="SM01313">
    <property type="entry name" value="Sec3-PIP2_bind"/>
    <property type="match status" value="1"/>
</dbReference>
<dbReference type="PANTHER" id="PTHR16092:SF14">
    <property type="entry name" value="EXOCYST COMPLEX COMPONENT 1 ISOFORM X1"/>
    <property type="match status" value="1"/>
</dbReference>
<reference evidence="3 4" key="1">
    <citation type="submission" date="2024-09" db="EMBL/GenBank/DDBJ databases">
        <title>A chromosome-level genome assembly of Gray's grenadier anchovy, Coilia grayii.</title>
        <authorList>
            <person name="Fu Z."/>
        </authorList>
    </citation>
    <scope>NUCLEOTIDE SEQUENCE [LARGE SCALE GENOMIC DNA]</scope>
    <source>
        <strain evidence="3">G4</strain>
        <tissue evidence="3">Muscle</tissue>
    </source>
</reference>
<dbReference type="Gene3D" id="2.30.29.90">
    <property type="match status" value="1"/>
</dbReference>
<name>A0ABD1KGY9_9TELE</name>
<comment type="caution">
    <text evidence="3">The sequence shown here is derived from an EMBL/GenBank/DDBJ whole genome shotgun (WGS) entry which is preliminary data.</text>
</comment>
<accession>A0ABD1KGY9</accession>
<proteinExistence type="predicted"/>
<sequence length="155" mass="17324">MITKELAALTEGTTDGPRVIRTVEVESASKTKKKPCHVSITKVKKFEGSSAFVRRSQWSIDQLRQVNGIDPNRDSAEFDLTFDTALDQWVASSAGEKGIFVQVLHTTCQQHCSERKPEFVNCQAHLLRGDTHTHTSHTCSEVTQHTHTSHTPAQR</sequence>
<protein>
    <recommendedName>
        <fullName evidence="2">Exocyst complex component Sec3 PIP2-binding N-terminal domain-containing protein</fullName>
    </recommendedName>
</protein>
<dbReference type="AlphaFoldDB" id="A0ABD1KGY9"/>
<gene>
    <name evidence="3" type="ORF">ACEWY4_004965</name>
</gene>
<evidence type="ECO:0000256" key="1">
    <source>
        <dbReference type="SAM" id="MobiDB-lite"/>
    </source>
</evidence>